<name>A0A8J5JF99_HOMAM</name>
<dbReference type="EMBL" id="JAHLQT010044452">
    <property type="protein sequence ID" value="KAG7154510.1"/>
    <property type="molecule type" value="Genomic_DNA"/>
</dbReference>
<accession>A0A8J5JF99</accession>
<dbReference type="InterPro" id="IPR013788">
    <property type="entry name" value="Hemocyanin/hexamerin"/>
</dbReference>
<organism evidence="2 3">
    <name type="scientific">Homarus americanus</name>
    <name type="common">American lobster</name>
    <dbReference type="NCBI Taxonomy" id="6706"/>
    <lineage>
        <taxon>Eukaryota</taxon>
        <taxon>Metazoa</taxon>
        <taxon>Ecdysozoa</taxon>
        <taxon>Arthropoda</taxon>
        <taxon>Crustacea</taxon>
        <taxon>Multicrustacea</taxon>
        <taxon>Malacostraca</taxon>
        <taxon>Eumalacostraca</taxon>
        <taxon>Eucarida</taxon>
        <taxon>Decapoda</taxon>
        <taxon>Pleocyemata</taxon>
        <taxon>Astacidea</taxon>
        <taxon>Nephropoidea</taxon>
        <taxon>Nephropidae</taxon>
        <taxon>Homarus</taxon>
    </lineage>
</organism>
<dbReference type="PANTHER" id="PTHR11511:SF5">
    <property type="entry name" value="FAT-BODY PROTEIN 1-RELATED"/>
    <property type="match status" value="1"/>
</dbReference>
<proteinExistence type="predicted"/>
<dbReference type="InterPro" id="IPR000896">
    <property type="entry name" value="Hemocyanin/hexamerin_mid_dom"/>
</dbReference>
<dbReference type="SUPFAM" id="SSF48056">
    <property type="entry name" value="Di-copper centre-containing domain"/>
    <property type="match status" value="1"/>
</dbReference>
<evidence type="ECO:0000259" key="1">
    <source>
        <dbReference type="Pfam" id="PF00372"/>
    </source>
</evidence>
<protein>
    <submittedName>
        <fullName evidence="2">Hemocyanin C chain-like 5</fullName>
    </submittedName>
</protein>
<feature type="domain" description="Hemocyanin middle" evidence="1">
    <location>
        <begin position="126"/>
        <end position="209"/>
    </location>
</feature>
<keyword evidence="3" id="KW-1185">Reference proteome</keyword>
<evidence type="ECO:0000313" key="2">
    <source>
        <dbReference type="EMBL" id="KAG7154510.1"/>
    </source>
</evidence>
<dbReference type="Proteomes" id="UP000747542">
    <property type="component" value="Unassembled WGS sequence"/>
</dbReference>
<dbReference type="PANTHER" id="PTHR11511">
    <property type="entry name" value="LARVAL STORAGE PROTEIN/PHENOLOXIDASE"/>
    <property type="match status" value="1"/>
</dbReference>
<dbReference type="AlphaFoldDB" id="A0A8J5JF99"/>
<gene>
    <name evidence="2" type="primary">HcyC-L5</name>
    <name evidence="2" type="ORF">Hamer_G026524</name>
</gene>
<comment type="caution">
    <text evidence="2">The sequence shown here is derived from an EMBL/GenBank/DDBJ whole genome shotgun (WGS) entry which is preliminary data.</text>
</comment>
<evidence type="ECO:0000313" key="3">
    <source>
        <dbReference type="Proteomes" id="UP000747542"/>
    </source>
</evidence>
<dbReference type="Gene3D" id="1.10.1280.10">
    <property type="entry name" value="Di-copper center containing domain from catechol oxidase"/>
    <property type="match status" value="1"/>
</dbReference>
<sequence length="276" mass="31248">MTRSLCVCTAKRQQDVNHLLIEFTTIFIYSDLEANLSTPSALRLTLYVYRCGANAHHLMEELNDHRLLEQHYWFFLTHASVKKLLMLFDRIIHKAYTAKMTQTIAGNSEMKSTGNKKEQGTTSSLLDGHHINIRNDHGIDILGDIIESSVVSPTPSIMVHCTTQLYIMLGRQGDPHGKFNMPPGVMEHFETATQDPSSSRLHKYIDNIFKEHKDYLSHTKSDIGHCGELQTDQVAASGSELDLHEYERSVSPCQIASRLREKSTHGLRPVCGCDQR</sequence>
<dbReference type="InterPro" id="IPR008922">
    <property type="entry name" value="Di-copper_centre_dom_sf"/>
</dbReference>
<dbReference type="Pfam" id="PF00372">
    <property type="entry name" value="Hemocyanin_M"/>
    <property type="match status" value="1"/>
</dbReference>
<reference evidence="2" key="1">
    <citation type="journal article" date="2021" name="Sci. Adv.">
        <title>The American lobster genome reveals insights on longevity, neural, and immune adaptations.</title>
        <authorList>
            <person name="Polinski J.M."/>
            <person name="Zimin A.V."/>
            <person name="Clark K.F."/>
            <person name="Kohn A.B."/>
            <person name="Sadowski N."/>
            <person name="Timp W."/>
            <person name="Ptitsyn A."/>
            <person name="Khanna P."/>
            <person name="Romanova D.Y."/>
            <person name="Williams P."/>
            <person name="Greenwood S.J."/>
            <person name="Moroz L.L."/>
            <person name="Walt D.R."/>
            <person name="Bodnar A.G."/>
        </authorList>
    </citation>
    <scope>NUCLEOTIDE SEQUENCE</scope>
    <source>
        <strain evidence="2">GMGI-L3</strain>
    </source>
</reference>